<feature type="transmembrane region" description="Helical" evidence="1">
    <location>
        <begin position="112"/>
        <end position="130"/>
    </location>
</feature>
<proteinExistence type="predicted"/>
<evidence type="ECO:0000313" key="2">
    <source>
        <dbReference type="EMBL" id="MFD0962171.1"/>
    </source>
</evidence>
<keyword evidence="1" id="KW-1133">Transmembrane helix</keyword>
<dbReference type="EMBL" id="JBHTJZ010000072">
    <property type="protein sequence ID" value="MFD0962171.1"/>
    <property type="molecule type" value="Genomic_DNA"/>
</dbReference>
<feature type="transmembrane region" description="Helical" evidence="1">
    <location>
        <begin position="86"/>
        <end position="105"/>
    </location>
</feature>
<feature type="transmembrane region" description="Helical" evidence="1">
    <location>
        <begin position="7"/>
        <end position="27"/>
    </location>
</feature>
<dbReference type="Proteomes" id="UP001596989">
    <property type="component" value="Unassembled WGS sequence"/>
</dbReference>
<feature type="transmembrane region" description="Helical" evidence="1">
    <location>
        <begin position="33"/>
        <end position="51"/>
    </location>
</feature>
<keyword evidence="1" id="KW-0812">Transmembrane</keyword>
<name>A0ABW3HXE3_9BACL</name>
<accession>A0ABW3HXE3</accession>
<evidence type="ECO:0000313" key="3">
    <source>
        <dbReference type="Proteomes" id="UP001596989"/>
    </source>
</evidence>
<comment type="caution">
    <text evidence="2">The sequence shown here is derived from an EMBL/GenBank/DDBJ whole genome shotgun (WGS) entry which is preliminary data.</text>
</comment>
<sequence length="166" mass="18616">MPNNKYSAGIILLLAGIIILLGKLGLFSFLGSIFWPLLVLIPGVLLHVLYFGRVVPAVALVPGGMLVVYALLFISFNIFGWDVLQVLWPLFLFGIAVGLYEYYIFGSSKQKAILLIAIALSVFTLLFLILALMWGWGIYVIALLLIAAGAWLMYGPRNRWFFRFRK</sequence>
<protein>
    <recommendedName>
        <fullName evidence="4">DUF5668 domain-containing protein</fullName>
    </recommendedName>
</protein>
<evidence type="ECO:0008006" key="4">
    <source>
        <dbReference type="Google" id="ProtNLM"/>
    </source>
</evidence>
<evidence type="ECO:0000256" key="1">
    <source>
        <dbReference type="SAM" id="Phobius"/>
    </source>
</evidence>
<dbReference type="RefSeq" id="WP_377568476.1">
    <property type="nucleotide sequence ID" value="NZ_JBHTJZ010000072.1"/>
</dbReference>
<feature type="transmembrane region" description="Helical" evidence="1">
    <location>
        <begin position="136"/>
        <end position="156"/>
    </location>
</feature>
<keyword evidence="3" id="KW-1185">Reference proteome</keyword>
<keyword evidence="1" id="KW-0472">Membrane</keyword>
<feature type="transmembrane region" description="Helical" evidence="1">
    <location>
        <begin position="58"/>
        <end position="80"/>
    </location>
</feature>
<gene>
    <name evidence="2" type="ORF">ACFQ2I_22775</name>
</gene>
<reference evidence="3" key="1">
    <citation type="journal article" date="2019" name="Int. J. Syst. Evol. Microbiol.">
        <title>The Global Catalogue of Microorganisms (GCM) 10K type strain sequencing project: providing services to taxonomists for standard genome sequencing and annotation.</title>
        <authorList>
            <consortium name="The Broad Institute Genomics Platform"/>
            <consortium name="The Broad Institute Genome Sequencing Center for Infectious Disease"/>
            <person name="Wu L."/>
            <person name="Ma J."/>
        </authorList>
    </citation>
    <scope>NUCLEOTIDE SEQUENCE [LARGE SCALE GENOMIC DNA]</scope>
    <source>
        <strain evidence="3">CCUG 59129</strain>
    </source>
</reference>
<organism evidence="2 3">
    <name type="scientific">Paenibacillus chungangensis</name>
    <dbReference type="NCBI Taxonomy" id="696535"/>
    <lineage>
        <taxon>Bacteria</taxon>
        <taxon>Bacillati</taxon>
        <taxon>Bacillota</taxon>
        <taxon>Bacilli</taxon>
        <taxon>Bacillales</taxon>
        <taxon>Paenibacillaceae</taxon>
        <taxon>Paenibacillus</taxon>
    </lineage>
</organism>